<dbReference type="Gene3D" id="3.40.50.12370">
    <property type="match status" value="1"/>
</dbReference>
<dbReference type="PRINTS" id="PR01438">
    <property type="entry name" value="UNVRSLSTRESS"/>
</dbReference>
<organism evidence="3 4">
    <name type="scientific">Botrimarina colliarenosi</name>
    <dbReference type="NCBI Taxonomy" id="2528001"/>
    <lineage>
        <taxon>Bacteria</taxon>
        <taxon>Pseudomonadati</taxon>
        <taxon>Planctomycetota</taxon>
        <taxon>Planctomycetia</taxon>
        <taxon>Pirellulales</taxon>
        <taxon>Lacipirellulaceae</taxon>
        <taxon>Botrimarina</taxon>
    </lineage>
</organism>
<keyword evidence="4" id="KW-1185">Reference proteome</keyword>
<dbReference type="InterPro" id="IPR006016">
    <property type="entry name" value="UspA"/>
</dbReference>
<proteinExistence type="inferred from homology"/>
<evidence type="ECO:0000256" key="1">
    <source>
        <dbReference type="ARBA" id="ARBA00008791"/>
    </source>
</evidence>
<feature type="domain" description="UspA" evidence="2">
    <location>
        <begin position="203"/>
        <end position="282"/>
    </location>
</feature>
<evidence type="ECO:0000313" key="3">
    <source>
        <dbReference type="EMBL" id="TWU00284.1"/>
    </source>
</evidence>
<dbReference type="Pfam" id="PF00582">
    <property type="entry name" value="Usp"/>
    <property type="match status" value="1"/>
</dbReference>
<comment type="similarity">
    <text evidence="1">Belongs to the universal stress protein A family.</text>
</comment>
<dbReference type="PANTHER" id="PTHR46268">
    <property type="entry name" value="STRESS RESPONSE PROTEIN NHAX"/>
    <property type="match status" value="1"/>
</dbReference>
<dbReference type="EMBL" id="SJPR01000001">
    <property type="protein sequence ID" value="TWU00284.1"/>
    <property type="molecule type" value="Genomic_DNA"/>
</dbReference>
<dbReference type="AlphaFoldDB" id="A0A5C6AQ13"/>
<dbReference type="OrthoDB" id="9804721at2"/>
<comment type="caution">
    <text evidence="3">The sequence shown here is derived from an EMBL/GenBank/DDBJ whole genome shotgun (WGS) entry which is preliminary data.</text>
</comment>
<reference evidence="3 4" key="1">
    <citation type="submission" date="2019-02" db="EMBL/GenBank/DDBJ databases">
        <title>Deep-cultivation of Planctomycetes and their phenomic and genomic characterization uncovers novel biology.</title>
        <authorList>
            <person name="Wiegand S."/>
            <person name="Jogler M."/>
            <person name="Boedeker C."/>
            <person name="Pinto D."/>
            <person name="Vollmers J."/>
            <person name="Rivas-Marin E."/>
            <person name="Kohn T."/>
            <person name="Peeters S.H."/>
            <person name="Heuer A."/>
            <person name="Rast P."/>
            <person name="Oberbeckmann S."/>
            <person name="Bunk B."/>
            <person name="Jeske O."/>
            <person name="Meyerdierks A."/>
            <person name="Storesund J.E."/>
            <person name="Kallscheuer N."/>
            <person name="Luecker S."/>
            <person name="Lage O.M."/>
            <person name="Pohl T."/>
            <person name="Merkel B.J."/>
            <person name="Hornburger P."/>
            <person name="Mueller R.-W."/>
            <person name="Bruemmer F."/>
            <person name="Labrenz M."/>
            <person name="Spormann A.M."/>
            <person name="Op Den Camp H."/>
            <person name="Overmann J."/>
            <person name="Amann R."/>
            <person name="Jetten M.S.M."/>
            <person name="Mascher T."/>
            <person name="Medema M.H."/>
            <person name="Devos D.P."/>
            <person name="Kaster A.-K."/>
            <person name="Ovreas L."/>
            <person name="Rohde M."/>
            <person name="Galperin M.Y."/>
            <person name="Jogler C."/>
        </authorList>
    </citation>
    <scope>NUCLEOTIDE SEQUENCE [LARGE SCALE GENOMIC DNA]</scope>
    <source>
        <strain evidence="3 4">Pla108</strain>
    </source>
</reference>
<evidence type="ECO:0000313" key="4">
    <source>
        <dbReference type="Proteomes" id="UP000317421"/>
    </source>
</evidence>
<dbReference type="Proteomes" id="UP000317421">
    <property type="component" value="Unassembled WGS sequence"/>
</dbReference>
<accession>A0A5C6AQ13</accession>
<dbReference type="InterPro" id="IPR006015">
    <property type="entry name" value="Universal_stress_UspA"/>
</dbReference>
<evidence type="ECO:0000259" key="2">
    <source>
        <dbReference type="Pfam" id="PF00582"/>
    </source>
</evidence>
<protein>
    <submittedName>
        <fullName evidence="3">Universal stress protein family protein</fullName>
    </submittedName>
</protein>
<name>A0A5C6AQ13_9BACT</name>
<dbReference type="CDD" id="cd00293">
    <property type="entry name" value="USP-like"/>
    <property type="match status" value="1"/>
</dbReference>
<gene>
    <name evidence="3" type="ORF">Pla108_12320</name>
</gene>
<sequence>MIGSVLVGLGGRGVPGTCFTESATRVAIDIATRHDASLTGVTVANFAQLERLGSAPIGAGGARAGMLEHRVAETRDRVAAAIVHFEDTCKAAGRPHQVKTEERSEAFDYLVSQARYHDLTVIGLRGLFEYGVHGEANYDPADTLVRLIAGGVRPIIATGPTERTIQRALIAYSGSAQSAKAMRRFVQMNLWPDALVRIVAFGDDHERRQRHLLDAANYFKEHGIDVERDYRPGDPKGGVLGVAAEWGADLIVMGNSHRTLFSRKVLGDTMLETIRHSDLPLFLAQ</sequence>
<dbReference type="SUPFAM" id="SSF52402">
    <property type="entry name" value="Adenine nucleotide alpha hydrolases-like"/>
    <property type="match status" value="2"/>
</dbReference>
<dbReference type="RefSeq" id="WP_146443968.1">
    <property type="nucleotide sequence ID" value="NZ_SJPR01000001.1"/>
</dbReference>
<dbReference type="PANTHER" id="PTHR46268:SF15">
    <property type="entry name" value="UNIVERSAL STRESS PROTEIN HP_0031"/>
    <property type="match status" value="1"/>
</dbReference>